<reference evidence="2" key="1">
    <citation type="journal article" date="2015" name="Nature">
        <title>Complex archaea that bridge the gap between prokaryotes and eukaryotes.</title>
        <authorList>
            <person name="Spang A."/>
            <person name="Saw J.H."/>
            <person name="Jorgensen S.L."/>
            <person name="Zaremba-Niedzwiedzka K."/>
            <person name="Martijn J."/>
            <person name="Lind A.E."/>
            <person name="van Eijk R."/>
            <person name="Schleper C."/>
            <person name="Guy L."/>
            <person name="Ettema T.J."/>
        </authorList>
    </citation>
    <scope>NUCLEOTIDE SEQUENCE</scope>
</reference>
<dbReference type="EMBL" id="LAZR01000305">
    <property type="protein sequence ID" value="KKN75676.1"/>
    <property type="molecule type" value="Genomic_DNA"/>
</dbReference>
<feature type="compositionally biased region" description="Polar residues" evidence="1">
    <location>
        <begin position="8"/>
        <end position="21"/>
    </location>
</feature>
<accession>A0A0F9VQC4</accession>
<evidence type="ECO:0000256" key="1">
    <source>
        <dbReference type="SAM" id="MobiDB-lite"/>
    </source>
</evidence>
<dbReference type="AlphaFoldDB" id="A0A0F9VQC4"/>
<name>A0A0F9VQC4_9ZZZZ</name>
<proteinExistence type="predicted"/>
<sequence length="131" mass="14588">MLGKFNSDGANQNDGANQDGSANKPKPTRLEIIGVLNAIIDLWSDAPKMPKTNDSWQAFQSATPPIVLSVPRVPRIPDKLILPEDKRRGDAVLDVLDTLRTYVKYSLFERDALRREVAFLKQMVNDLGGKI</sequence>
<evidence type="ECO:0000313" key="2">
    <source>
        <dbReference type="EMBL" id="KKN75676.1"/>
    </source>
</evidence>
<comment type="caution">
    <text evidence="2">The sequence shown here is derived from an EMBL/GenBank/DDBJ whole genome shotgun (WGS) entry which is preliminary data.</text>
</comment>
<feature type="region of interest" description="Disordered" evidence="1">
    <location>
        <begin position="1"/>
        <end position="26"/>
    </location>
</feature>
<gene>
    <name evidence="2" type="ORF">LCGC14_0377790</name>
</gene>
<protein>
    <submittedName>
        <fullName evidence="2">Uncharacterized protein</fullName>
    </submittedName>
</protein>
<organism evidence="2">
    <name type="scientific">marine sediment metagenome</name>
    <dbReference type="NCBI Taxonomy" id="412755"/>
    <lineage>
        <taxon>unclassified sequences</taxon>
        <taxon>metagenomes</taxon>
        <taxon>ecological metagenomes</taxon>
    </lineage>
</organism>